<dbReference type="InterPro" id="IPR003339">
    <property type="entry name" value="ABC/ECF_trnsptr_transmembrane"/>
</dbReference>
<proteinExistence type="predicted"/>
<keyword evidence="2 5" id="KW-0812">Transmembrane</keyword>
<name>A0A2K8N505_9BACL</name>
<keyword evidence="7" id="KW-1185">Reference proteome</keyword>
<gene>
    <name evidence="6" type="ORF">CVV65_03635</name>
</gene>
<protein>
    <recommendedName>
        <fullName evidence="8">Energy-coupling factor transporter transmembrane protein EcfT</fullName>
    </recommendedName>
</protein>
<evidence type="ECO:0000256" key="4">
    <source>
        <dbReference type="ARBA" id="ARBA00023136"/>
    </source>
</evidence>
<dbReference type="CDD" id="cd16914">
    <property type="entry name" value="EcfT"/>
    <property type="match status" value="1"/>
</dbReference>
<evidence type="ECO:0000313" key="6">
    <source>
        <dbReference type="EMBL" id="ATY84155.1"/>
    </source>
</evidence>
<evidence type="ECO:0000256" key="3">
    <source>
        <dbReference type="ARBA" id="ARBA00022989"/>
    </source>
</evidence>
<dbReference type="PANTHER" id="PTHR33514:SF13">
    <property type="entry name" value="PROTEIN ABCI12, CHLOROPLASTIC"/>
    <property type="match status" value="1"/>
</dbReference>
<feature type="transmembrane region" description="Helical" evidence="5">
    <location>
        <begin position="86"/>
        <end position="106"/>
    </location>
</feature>
<feature type="transmembrane region" description="Helical" evidence="5">
    <location>
        <begin position="54"/>
        <end position="74"/>
    </location>
</feature>
<keyword evidence="3 5" id="KW-1133">Transmembrane helix</keyword>
<comment type="subcellular location">
    <subcellularLocation>
        <location evidence="1">Membrane</location>
        <topology evidence="1">Multi-pass membrane protein</topology>
    </subcellularLocation>
</comment>
<reference evidence="7" key="1">
    <citation type="submission" date="2017-11" db="EMBL/GenBank/DDBJ databases">
        <title>Complete Genome Sequence of Kyrpidia sp. Strain EA-1, a thermophilic, hydrogen-oxidizing Bacterium, isolated from the Azores.</title>
        <authorList>
            <person name="Reiner J.E."/>
            <person name="Lapp C.J."/>
            <person name="Bunk B."/>
            <person name="Gescher J."/>
        </authorList>
    </citation>
    <scope>NUCLEOTIDE SEQUENCE [LARGE SCALE GENOMIC DNA]</scope>
    <source>
        <strain evidence="7">EA-1</strain>
    </source>
</reference>
<sequence length="294" mass="32319">MASKAARERREKSMKTELLLGQYLSRQTFLHRLDPRSKLLIALLLTIDLMKAQWPWEVLGLGALALLGMGAARVPLRAALKTLRPILFLIAFSAVMNLTAPGTRWIEVGPVTLTRTGLVLAMDTLTRIPALILLASLLVWTTSPGALAEGLASAVRPLEQLGRPGRATAASLRDVVFFAGLALRLIPQVHQSFRQVRTSFLARGLEVDTGPARVRWRYLAEMIVPWLVAILRSADDISLALTARGYRRGAAPTPLYVQPWSRREILSVAAAGLVTLWVWRHTFVGLLGIAALPF</sequence>
<evidence type="ECO:0000256" key="1">
    <source>
        <dbReference type="ARBA" id="ARBA00004141"/>
    </source>
</evidence>
<evidence type="ECO:0000256" key="2">
    <source>
        <dbReference type="ARBA" id="ARBA00022692"/>
    </source>
</evidence>
<dbReference type="Pfam" id="PF02361">
    <property type="entry name" value="CbiQ"/>
    <property type="match status" value="1"/>
</dbReference>
<evidence type="ECO:0000313" key="7">
    <source>
        <dbReference type="Proteomes" id="UP000231932"/>
    </source>
</evidence>
<accession>A0A2K8N505</accession>
<evidence type="ECO:0008006" key="8">
    <source>
        <dbReference type="Google" id="ProtNLM"/>
    </source>
</evidence>
<dbReference type="PANTHER" id="PTHR33514">
    <property type="entry name" value="PROTEIN ABCI12, CHLOROPLASTIC"/>
    <property type="match status" value="1"/>
</dbReference>
<keyword evidence="4 5" id="KW-0472">Membrane</keyword>
<evidence type="ECO:0000256" key="5">
    <source>
        <dbReference type="SAM" id="Phobius"/>
    </source>
</evidence>
<dbReference type="GO" id="GO:0005886">
    <property type="term" value="C:plasma membrane"/>
    <property type="evidence" value="ECO:0007669"/>
    <property type="project" value="TreeGrafter"/>
</dbReference>
<dbReference type="EMBL" id="CP024955">
    <property type="protein sequence ID" value="ATY84155.1"/>
    <property type="molecule type" value="Genomic_DNA"/>
</dbReference>
<dbReference type="AlphaFoldDB" id="A0A2K8N505"/>
<organism evidence="6 7">
    <name type="scientific">Kyrpidia spormannii</name>
    <dbReference type="NCBI Taxonomy" id="2055160"/>
    <lineage>
        <taxon>Bacteria</taxon>
        <taxon>Bacillati</taxon>
        <taxon>Bacillota</taxon>
        <taxon>Bacilli</taxon>
        <taxon>Bacillales</taxon>
        <taxon>Alicyclobacillaceae</taxon>
        <taxon>Kyrpidia</taxon>
    </lineage>
</organism>
<feature type="transmembrane region" description="Helical" evidence="5">
    <location>
        <begin position="118"/>
        <end position="140"/>
    </location>
</feature>
<dbReference type="KEGG" id="kyr:CVV65_03635"/>
<dbReference type="Proteomes" id="UP000231932">
    <property type="component" value="Chromosome"/>
</dbReference>